<comment type="subcellular location">
    <subcellularLocation>
        <location evidence="1">Cell membrane</location>
        <topology evidence="1">Multi-pass membrane protein</topology>
    </subcellularLocation>
</comment>
<dbReference type="GO" id="GO:0005886">
    <property type="term" value="C:plasma membrane"/>
    <property type="evidence" value="ECO:0007669"/>
    <property type="project" value="UniProtKB-SubCell"/>
</dbReference>
<keyword evidence="6 8" id="KW-1133">Transmembrane helix</keyword>
<comment type="caution">
    <text evidence="9">The sequence shown here is derived from an EMBL/GenBank/DDBJ whole genome shotgun (WGS) entry which is preliminary data.</text>
</comment>
<dbReference type="FunFam" id="1.10.3470.10:FF:000001">
    <property type="entry name" value="Vitamin B12 ABC transporter permease BtuC"/>
    <property type="match status" value="1"/>
</dbReference>
<dbReference type="PANTHER" id="PTHR30472">
    <property type="entry name" value="FERRIC ENTEROBACTIN TRANSPORT SYSTEM PERMEASE PROTEIN"/>
    <property type="match status" value="1"/>
</dbReference>
<evidence type="ECO:0000313" key="10">
    <source>
        <dbReference type="Proteomes" id="UP000321363"/>
    </source>
</evidence>
<feature type="transmembrane region" description="Helical" evidence="8">
    <location>
        <begin position="322"/>
        <end position="341"/>
    </location>
</feature>
<evidence type="ECO:0000256" key="8">
    <source>
        <dbReference type="SAM" id="Phobius"/>
    </source>
</evidence>
<reference evidence="9 10" key="1">
    <citation type="journal article" date="2005" name="Int. J. Syst. Evol. Microbiol.">
        <title>Bacillus litoralis sp. nov., isolated from a tidal flat of the Yellow Sea in Korea.</title>
        <authorList>
            <person name="Yoon J.H."/>
            <person name="Oh T.K."/>
        </authorList>
    </citation>
    <scope>NUCLEOTIDE SEQUENCE [LARGE SCALE GENOMIC DNA]</scope>
    <source>
        <strain evidence="9 10">SW-211</strain>
    </source>
</reference>
<name>A0A5C6W5D7_9BACI</name>
<feature type="transmembrane region" description="Helical" evidence="8">
    <location>
        <begin position="254"/>
        <end position="281"/>
    </location>
</feature>
<dbReference type="AlphaFoldDB" id="A0A5C6W5D7"/>
<dbReference type="GO" id="GO:0022857">
    <property type="term" value="F:transmembrane transporter activity"/>
    <property type="evidence" value="ECO:0007669"/>
    <property type="project" value="InterPro"/>
</dbReference>
<sequence>MIKQSISPLPRDLHTPLQTSKHKALKWGFSGIILVLLSFVISIGIGAVWIQPSVIIDSFISFQKENIEHQLIKEVRIPRALTGALIGAASAVAGTIMQGITRNPLADPSIIGITHGSGLAIAISLAFIGSGSYWNLLIWSFAGSAIGAILVLAFTMISKERISPVTLTLAGAALSTLFSALSTGIALYFQVAQDLSFWFAGGLSGTKWLHVYLLLPTLLIGLFLSLWISRSLTILAMGEEVAAGLGQSFRQVRWIGIVTVVLLSGAAVSIAGAIGFIGLIIPHIVRLLVGPDYRWLLPLSAVAGALLLTIADIGARMINPPFETPVSAVTALIGVPFFLYLSRQKRGYM</sequence>
<dbReference type="GO" id="GO:0033214">
    <property type="term" value="P:siderophore-iron import into cell"/>
    <property type="evidence" value="ECO:0007669"/>
    <property type="project" value="TreeGrafter"/>
</dbReference>
<keyword evidence="4" id="KW-1003">Cell membrane</keyword>
<evidence type="ECO:0000256" key="4">
    <source>
        <dbReference type="ARBA" id="ARBA00022475"/>
    </source>
</evidence>
<evidence type="ECO:0000256" key="3">
    <source>
        <dbReference type="ARBA" id="ARBA00022448"/>
    </source>
</evidence>
<dbReference type="CDD" id="cd06550">
    <property type="entry name" value="TM_ABC_iron-siderophores_like"/>
    <property type="match status" value="1"/>
</dbReference>
<organism evidence="9 10">
    <name type="scientific">Metabacillus litoralis</name>
    <dbReference type="NCBI Taxonomy" id="152268"/>
    <lineage>
        <taxon>Bacteria</taxon>
        <taxon>Bacillati</taxon>
        <taxon>Bacillota</taxon>
        <taxon>Bacilli</taxon>
        <taxon>Bacillales</taxon>
        <taxon>Bacillaceae</taxon>
        <taxon>Metabacillus</taxon>
    </lineage>
</organism>
<dbReference type="PANTHER" id="PTHR30472:SF58">
    <property type="entry name" value="IRON(3+)-HYDROXAMATE IMPORT SYSTEM PERMEASE PROTEIN FHUB"/>
    <property type="match status" value="1"/>
</dbReference>
<feature type="transmembrane region" description="Helical" evidence="8">
    <location>
        <begin position="80"/>
        <end position="97"/>
    </location>
</feature>
<dbReference type="Gene3D" id="1.10.3470.10">
    <property type="entry name" value="ABC transporter involved in vitamin B12 uptake, BtuC"/>
    <property type="match status" value="1"/>
</dbReference>
<comment type="similarity">
    <text evidence="2">Belongs to the binding-protein-dependent transport system permease family. FecCD subfamily.</text>
</comment>
<evidence type="ECO:0000313" key="9">
    <source>
        <dbReference type="EMBL" id="TXC91628.1"/>
    </source>
</evidence>
<dbReference type="Pfam" id="PF01032">
    <property type="entry name" value="FecCD"/>
    <property type="match status" value="1"/>
</dbReference>
<dbReference type="SUPFAM" id="SSF81345">
    <property type="entry name" value="ABC transporter involved in vitamin B12 uptake, BtuC"/>
    <property type="match status" value="1"/>
</dbReference>
<feature type="transmembrane region" description="Helical" evidence="8">
    <location>
        <begin position="293"/>
        <end position="315"/>
    </location>
</feature>
<dbReference type="RefSeq" id="WP_146947442.1">
    <property type="nucleotide sequence ID" value="NZ_VOQF01000004.1"/>
</dbReference>
<keyword evidence="7 8" id="KW-0472">Membrane</keyword>
<feature type="transmembrane region" description="Helical" evidence="8">
    <location>
        <begin position="169"/>
        <end position="189"/>
    </location>
</feature>
<feature type="transmembrane region" description="Helical" evidence="8">
    <location>
        <begin position="27"/>
        <end position="50"/>
    </location>
</feature>
<keyword evidence="5 8" id="KW-0812">Transmembrane</keyword>
<feature type="transmembrane region" description="Helical" evidence="8">
    <location>
        <begin position="109"/>
        <end position="130"/>
    </location>
</feature>
<gene>
    <name evidence="9" type="ORF">FS935_08315</name>
</gene>
<evidence type="ECO:0000256" key="7">
    <source>
        <dbReference type="ARBA" id="ARBA00023136"/>
    </source>
</evidence>
<evidence type="ECO:0000256" key="2">
    <source>
        <dbReference type="ARBA" id="ARBA00007935"/>
    </source>
</evidence>
<keyword evidence="3" id="KW-0813">Transport</keyword>
<feature type="transmembrane region" description="Helical" evidence="8">
    <location>
        <begin position="209"/>
        <end position="228"/>
    </location>
</feature>
<dbReference type="OrthoDB" id="9811721at2"/>
<dbReference type="EMBL" id="VOQF01000004">
    <property type="protein sequence ID" value="TXC91628.1"/>
    <property type="molecule type" value="Genomic_DNA"/>
</dbReference>
<protein>
    <submittedName>
        <fullName evidence="9">Iron ABC transporter permease</fullName>
    </submittedName>
</protein>
<feature type="transmembrane region" description="Helical" evidence="8">
    <location>
        <begin position="136"/>
        <end position="157"/>
    </location>
</feature>
<keyword evidence="10" id="KW-1185">Reference proteome</keyword>
<dbReference type="InterPro" id="IPR037294">
    <property type="entry name" value="ABC_BtuC-like"/>
</dbReference>
<evidence type="ECO:0000256" key="1">
    <source>
        <dbReference type="ARBA" id="ARBA00004651"/>
    </source>
</evidence>
<evidence type="ECO:0000256" key="6">
    <source>
        <dbReference type="ARBA" id="ARBA00022989"/>
    </source>
</evidence>
<proteinExistence type="inferred from homology"/>
<evidence type="ECO:0000256" key="5">
    <source>
        <dbReference type="ARBA" id="ARBA00022692"/>
    </source>
</evidence>
<dbReference type="InterPro" id="IPR000522">
    <property type="entry name" value="ABC_transptr_permease_BtuC"/>
</dbReference>
<accession>A0A5C6W5D7</accession>
<dbReference type="Proteomes" id="UP000321363">
    <property type="component" value="Unassembled WGS sequence"/>
</dbReference>